<dbReference type="Pfam" id="PF13635">
    <property type="entry name" value="DUF4143"/>
    <property type="match status" value="1"/>
</dbReference>
<dbReference type="Proteomes" id="UP001238163">
    <property type="component" value="Unassembled WGS sequence"/>
</dbReference>
<reference evidence="2" key="1">
    <citation type="submission" date="2023-07" db="EMBL/GenBank/DDBJ databases">
        <title>Genomic Encyclopedia of Type Strains, Phase IV (KMG-IV): sequencing the most valuable type-strain genomes for metagenomic binning, comparative biology and taxonomic classification.</title>
        <authorList>
            <person name="Goeker M."/>
        </authorList>
    </citation>
    <scope>NUCLEOTIDE SEQUENCE</scope>
    <source>
        <strain evidence="2">DSM 24202</strain>
    </source>
</reference>
<gene>
    <name evidence="2" type="ORF">J3R75_000395</name>
</gene>
<dbReference type="InterPro" id="IPR027417">
    <property type="entry name" value="P-loop_NTPase"/>
</dbReference>
<evidence type="ECO:0000259" key="1">
    <source>
        <dbReference type="SMART" id="SM00382"/>
    </source>
</evidence>
<dbReference type="InterPro" id="IPR025420">
    <property type="entry name" value="DUF4143"/>
</dbReference>
<dbReference type="PANTHER" id="PTHR43566:SF1">
    <property type="entry name" value="AAA+ ATPASE DOMAIN-CONTAINING PROTEIN"/>
    <property type="match status" value="1"/>
</dbReference>
<dbReference type="SUPFAM" id="SSF52540">
    <property type="entry name" value="P-loop containing nucleoside triphosphate hydrolases"/>
    <property type="match status" value="1"/>
</dbReference>
<sequence>MNYIKRALSDEISGRLFTGKAIILYGPRQCGKTTMIKHLVASYSDQVLWLNGDDPDTRQTLSGITTASWKRLLGKRSILVLDEAQRIENVGLALKLVVDELPDVQVIASGSSSFELMNRTAETLTGRKFEYQLFPFSFAELCEEHGLFAEKRERERRMLYGSYPDVVTHPGDEQQRLSELAGSYLFKDIFALEGLRRTSILDKLIRALAMQIGSEVNYQELAGLTGTDCKTIERYIDLLVKCYILFPLGAYSTNLRNEIKKSRKIYFCDLGIRNAVINNFTSLDSRTDAGGMWENYLIIERFKKIRNLPFPPRTFFWRTLAPQSHEIDYLEEAQGQLYAWEIKLRQNSKARIPQAFLKAYPNAVTNILTPDYFDHFLLD</sequence>
<dbReference type="InterPro" id="IPR041682">
    <property type="entry name" value="AAA_14"/>
</dbReference>
<name>A0AAE3VD28_9BACT</name>
<evidence type="ECO:0000313" key="3">
    <source>
        <dbReference type="Proteomes" id="UP001238163"/>
    </source>
</evidence>
<dbReference type="RefSeq" id="WP_307259609.1">
    <property type="nucleotide sequence ID" value="NZ_JAUSVL010000001.1"/>
</dbReference>
<proteinExistence type="predicted"/>
<evidence type="ECO:0000313" key="2">
    <source>
        <dbReference type="EMBL" id="MDQ0288288.1"/>
    </source>
</evidence>
<accession>A0AAE3VD28</accession>
<feature type="domain" description="AAA+ ATPase" evidence="1">
    <location>
        <begin position="18"/>
        <end position="135"/>
    </location>
</feature>
<dbReference type="Gene3D" id="3.40.50.300">
    <property type="entry name" value="P-loop containing nucleotide triphosphate hydrolases"/>
    <property type="match status" value="1"/>
</dbReference>
<dbReference type="EMBL" id="JAUSVL010000001">
    <property type="protein sequence ID" value="MDQ0288288.1"/>
    <property type="molecule type" value="Genomic_DNA"/>
</dbReference>
<protein>
    <submittedName>
        <fullName evidence="2">AAA+ superfamily ATPase</fullName>
    </submittedName>
</protein>
<comment type="caution">
    <text evidence="2">The sequence shown here is derived from an EMBL/GenBank/DDBJ whole genome shotgun (WGS) entry which is preliminary data.</text>
</comment>
<dbReference type="Pfam" id="PF13173">
    <property type="entry name" value="AAA_14"/>
    <property type="match status" value="1"/>
</dbReference>
<dbReference type="AlphaFoldDB" id="A0AAE3VD28"/>
<dbReference type="PANTHER" id="PTHR43566">
    <property type="entry name" value="CONSERVED PROTEIN"/>
    <property type="match status" value="1"/>
</dbReference>
<keyword evidence="3" id="KW-1185">Reference proteome</keyword>
<dbReference type="SMART" id="SM00382">
    <property type="entry name" value="AAA"/>
    <property type="match status" value="1"/>
</dbReference>
<organism evidence="2 3">
    <name type="scientific">Oligosphaera ethanolica</name>
    <dbReference type="NCBI Taxonomy" id="760260"/>
    <lineage>
        <taxon>Bacteria</taxon>
        <taxon>Pseudomonadati</taxon>
        <taxon>Lentisphaerota</taxon>
        <taxon>Oligosphaeria</taxon>
        <taxon>Oligosphaerales</taxon>
        <taxon>Oligosphaeraceae</taxon>
        <taxon>Oligosphaera</taxon>
    </lineage>
</organism>
<dbReference type="InterPro" id="IPR003593">
    <property type="entry name" value="AAA+_ATPase"/>
</dbReference>